<dbReference type="STRING" id="1367847.JCM7686_0316"/>
<dbReference type="KEGG" id="pami:JCM7686_0316"/>
<sequence length="158" mass="16803">MTLASRRKAIEDERMSDDPRLSLRLHFAQGLTFGRGKADLLQAIADEGSISAAGRAMDMSYRRAWALVEEMNLAFTEPLVDSARGGSGGGGAHLTARGEQVLRDYRALEAVLRHQGEPHLASLRAGLKPAPPAPEASADDAPQTASQTAPQTVVSGEK</sequence>
<accession>S5XVL1</accession>
<dbReference type="EMBL" id="CP006650">
    <property type="protein sequence ID" value="AGT07425.1"/>
    <property type="molecule type" value="Genomic_DNA"/>
</dbReference>
<evidence type="ECO:0000313" key="3">
    <source>
        <dbReference type="EMBL" id="AGT07425.1"/>
    </source>
</evidence>
<dbReference type="InterPro" id="IPR000847">
    <property type="entry name" value="LysR_HTH_N"/>
</dbReference>
<dbReference type="eggNOG" id="COG2005">
    <property type="taxonomic scope" value="Bacteria"/>
</dbReference>
<evidence type="ECO:0000256" key="1">
    <source>
        <dbReference type="SAM" id="MobiDB-lite"/>
    </source>
</evidence>
<feature type="compositionally biased region" description="Polar residues" evidence="1">
    <location>
        <begin position="143"/>
        <end position="158"/>
    </location>
</feature>
<dbReference type="AlphaFoldDB" id="S5XVL1"/>
<feature type="domain" description="HTH lysR-type" evidence="2">
    <location>
        <begin position="40"/>
        <end position="99"/>
    </location>
</feature>
<proteinExistence type="predicted"/>
<protein>
    <submittedName>
        <fullName evidence="3">Molybdenum-binding transcriptional regulator, ModE family protein</fullName>
    </submittedName>
</protein>
<dbReference type="Proteomes" id="UP000015480">
    <property type="component" value="Chromosome"/>
</dbReference>
<dbReference type="PANTHER" id="PTHR30432">
    <property type="entry name" value="TRANSCRIPTIONAL REGULATOR MODE"/>
    <property type="match status" value="1"/>
</dbReference>
<dbReference type="GO" id="GO:0003700">
    <property type="term" value="F:DNA-binding transcription factor activity"/>
    <property type="evidence" value="ECO:0007669"/>
    <property type="project" value="InterPro"/>
</dbReference>
<dbReference type="PANTHER" id="PTHR30432:SF1">
    <property type="entry name" value="DNA-BINDING TRANSCRIPTIONAL DUAL REGULATOR MODE"/>
    <property type="match status" value="1"/>
</dbReference>
<dbReference type="InterPro" id="IPR036388">
    <property type="entry name" value="WH-like_DNA-bd_sf"/>
</dbReference>
<evidence type="ECO:0000313" key="4">
    <source>
        <dbReference type="Proteomes" id="UP000015480"/>
    </source>
</evidence>
<reference evidence="3 4" key="1">
    <citation type="journal article" date="2014" name="BMC Genomics">
        <title>Architecture and functions of a multipartite genome of the methylotrophic bacterium Paracoccus aminophilus JCM 7686, containing primary and secondary chromids.</title>
        <authorList>
            <person name="Dziewit L."/>
            <person name="Czarnecki J."/>
            <person name="Wibberg D."/>
            <person name="Radlinska M."/>
            <person name="Mrozek P."/>
            <person name="Szymczak M."/>
            <person name="Schluter A."/>
            <person name="Puhler A."/>
            <person name="Bartosik D."/>
        </authorList>
    </citation>
    <scope>NUCLEOTIDE SEQUENCE [LARGE SCALE GENOMIC DNA]</scope>
    <source>
        <strain evidence="3">JCM 7686</strain>
    </source>
</reference>
<name>S5XVL1_PARAH</name>
<dbReference type="HOGENOM" id="CLU_125440_1_1_5"/>
<gene>
    <name evidence="3" type="ORF">JCM7686_0316</name>
</gene>
<organism evidence="3 4">
    <name type="scientific">Paracoccus aminophilus JCM 7686</name>
    <dbReference type="NCBI Taxonomy" id="1367847"/>
    <lineage>
        <taxon>Bacteria</taxon>
        <taxon>Pseudomonadati</taxon>
        <taxon>Pseudomonadota</taxon>
        <taxon>Alphaproteobacteria</taxon>
        <taxon>Rhodobacterales</taxon>
        <taxon>Paracoccaceae</taxon>
        <taxon>Paracoccus</taxon>
    </lineage>
</organism>
<evidence type="ECO:0000259" key="2">
    <source>
        <dbReference type="Pfam" id="PF00126"/>
    </source>
</evidence>
<dbReference type="PATRIC" id="fig|1367847.3.peg.254"/>
<dbReference type="Pfam" id="PF00126">
    <property type="entry name" value="HTH_1"/>
    <property type="match status" value="1"/>
</dbReference>
<dbReference type="InterPro" id="IPR051815">
    <property type="entry name" value="Molybdate_resp_trans_reg"/>
</dbReference>
<dbReference type="InterPro" id="IPR036390">
    <property type="entry name" value="WH_DNA-bd_sf"/>
</dbReference>
<dbReference type="SUPFAM" id="SSF46785">
    <property type="entry name" value="Winged helix' DNA-binding domain"/>
    <property type="match status" value="1"/>
</dbReference>
<keyword evidence="4" id="KW-1185">Reference proteome</keyword>
<feature type="region of interest" description="Disordered" evidence="1">
    <location>
        <begin position="119"/>
        <end position="158"/>
    </location>
</feature>
<dbReference type="Gene3D" id="1.10.10.10">
    <property type="entry name" value="Winged helix-like DNA-binding domain superfamily/Winged helix DNA-binding domain"/>
    <property type="match status" value="1"/>
</dbReference>